<name>A8N4V2_COPC7</name>
<dbReference type="EMBL" id="AACS02000003">
    <property type="protein sequence ID" value="EAU91874.1"/>
    <property type="molecule type" value="Genomic_DNA"/>
</dbReference>
<sequence length="489" mass="55285">MKQRMISRSSFLRVSRPQGSHDLPIDILDPIIGSLSRRKDWHACALVNQDFNRIATPLLYRRLDSRFSKEYQVLVHPWSTLIKRPELAKYVRHVTESDSKFNEAEPSLHKQALDGLSLCTCIQSFTWTGESIQTSVLYSFLAVLKALPRPPVELSIRSHYDIGAKNWNLLSSFTGLERFSWFCVDGPAKVLQGWSETLGPTLTHLELGRCGGVPLTILISVFMDLPKLESLLLRGAPAPAVTSIVALLPNLKHLDTEYLPSFTSRRANQPNWTDESRRPKLKHFMIRISSFDFQDYVPIWSWINENVSHSEASLEVLKLHSYALPTNFTQVDIPRTFLLDLAKTHRATLKQFAVTGAHLTFADIECLCGIFPLLEIIECSVWNEEGDIEPLKDAIAKGKNLRALKFGRPPFNVGNVKHIMLRSKGSKIRSISMDGFLYTGKWCVLGEEVDPGDFQGMPEYQVAQNSKGEKKVLKFIVTRSDSSEESDSV</sequence>
<dbReference type="InterPro" id="IPR032675">
    <property type="entry name" value="LRR_dom_sf"/>
</dbReference>
<comment type="caution">
    <text evidence="1">The sequence shown here is derived from an EMBL/GenBank/DDBJ whole genome shotgun (WGS) entry which is preliminary data.</text>
</comment>
<proteinExistence type="predicted"/>
<evidence type="ECO:0000313" key="1">
    <source>
        <dbReference type="EMBL" id="EAU91874.1"/>
    </source>
</evidence>
<dbReference type="InParanoid" id="A8N4V2"/>
<gene>
    <name evidence="1" type="ORF">CC1G_04641</name>
</gene>
<keyword evidence="2" id="KW-1185">Reference proteome</keyword>
<organism evidence="1 2">
    <name type="scientific">Coprinopsis cinerea (strain Okayama-7 / 130 / ATCC MYA-4618 / FGSC 9003)</name>
    <name type="common">Inky cap fungus</name>
    <name type="synonym">Hormographiella aspergillata</name>
    <dbReference type="NCBI Taxonomy" id="240176"/>
    <lineage>
        <taxon>Eukaryota</taxon>
        <taxon>Fungi</taxon>
        <taxon>Dikarya</taxon>
        <taxon>Basidiomycota</taxon>
        <taxon>Agaricomycotina</taxon>
        <taxon>Agaricomycetes</taxon>
        <taxon>Agaricomycetidae</taxon>
        <taxon>Agaricales</taxon>
        <taxon>Agaricineae</taxon>
        <taxon>Psathyrellaceae</taxon>
        <taxon>Coprinopsis</taxon>
    </lineage>
</organism>
<dbReference type="STRING" id="240176.A8N4V2"/>
<dbReference type="VEuPathDB" id="FungiDB:CC1G_04641"/>
<dbReference type="AlphaFoldDB" id="A8N4V2"/>
<dbReference type="RefSeq" id="XP_001829952.1">
    <property type="nucleotide sequence ID" value="XM_001829900.1"/>
</dbReference>
<dbReference type="Proteomes" id="UP000001861">
    <property type="component" value="Unassembled WGS sequence"/>
</dbReference>
<accession>A8N4V2</accession>
<dbReference type="KEGG" id="cci:CC1G_04641"/>
<dbReference type="OMA" id="FTWIDND"/>
<protein>
    <submittedName>
        <fullName evidence="1">Uncharacterized protein</fullName>
    </submittedName>
</protein>
<dbReference type="SUPFAM" id="SSF52047">
    <property type="entry name" value="RNI-like"/>
    <property type="match status" value="1"/>
</dbReference>
<reference evidence="1 2" key="1">
    <citation type="journal article" date="2010" name="Proc. Natl. Acad. Sci. U.S.A.">
        <title>Insights into evolution of multicellular fungi from the assembled chromosomes of the mushroom Coprinopsis cinerea (Coprinus cinereus).</title>
        <authorList>
            <person name="Stajich J.E."/>
            <person name="Wilke S.K."/>
            <person name="Ahren D."/>
            <person name="Au C.H."/>
            <person name="Birren B.W."/>
            <person name="Borodovsky M."/>
            <person name="Burns C."/>
            <person name="Canback B."/>
            <person name="Casselton L.A."/>
            <person name="Cheng C.K."/>
            <person name="Deng J."/>
            <person name="Dietrich F.S."/>
            <person name="Fargo D.C."/>
            <person name="Farman M.L."/>
            <person name="Gathman A.C."/>
            <person name="Goldberg J."/>
            <person name="Guigo R."/>
            <person name="Hoegger P.J."/>
            <person name="Hooker J.B."/>
            <person name="Huggins A."/>
            <person name="James T.Y."/>
            <person name="Kamada T."/>
            <person name="Kilaru S."/>
            <person name="Kodira C."/>
            <person name="Kues U."/>
            <person name="Kupfer D."/>
            <person name="Kwan H.S."/>
            <person name="Lomsadze A."/>
            <person name="Li W."/>
            <person name="Lilly W.W."/>
            <person name="Ma L.J."/>
            <person name="Mackey A.J."/>
            <person name="Manning G."/>
            <person name="Martin F."/>
            <person name="Muraguchi H."/>
            <person name="Natvig D.O."/>
            <person name="Palmerini H."/>
            <person name="Ramesh M.A."/>
            <person name="Rehmeyer C.J."/>
            <person name="Roe B.A."/>
            <person name="Shenoy N."/>
            <person name="Stanke M."/>
            <person name="Ter-Hovhannisyan V."/>
            <person name="Tunlid A."/>
            <person name="Velagapudi R."/>
            <person name="Vision T.J."/>
            <person name="Zeng Q."/>
            <person name="Zolan M.E."/>
            <person name="Pukkila P.J."/>
        </authorList>
    </citation>
    <scope>NUCLEOTIDE SEQUENCE [LARGE SCALE GENOMIC DNA]</scope>
    <source>
        <strain evidence="2">Okayama-7 / 130 / ATCC MYA-4618 / FGSC 9003</strain>
    </source>
</reference>
<dbReference type="eggNOG" id="ENOG502SJ3I">
    <property type="taxonomic scope" value="Eukaryota"/>
</dbReference>
<dbReference type="Gene3D" id="3.80.10.10">
    <property type="entry name" value="Ribonuclease Inhibitor"/>
    <property type="match status" value="1"/>
</dbReference>
<dbReference type="OrthoDB" id="5297217at2759"/>
<evidence type="ECO:0000313" key="2">
    <source>
        <dbReference type="Proteomes" id="UP000001861"/>
    </source>
</evidence>
<dbReference type="GeneID" id="6006391"/>